<evidence type="ECO:0000313" key="3">
    <source>
        <dbReference type="Proteomes" id="UP000271098"/>
    </source>
</evidence>
<keyword evidence="3" id="KW-1185">Reference proteome</keyword>
<gene>
    <name evidence="2" type="ORF">GPUH_LOCUS10527</name>
</gene>
<dbReference type="AlphaFoldDB" id="A0A183DP86"/>
<feature type="compositionally biased region" description="Basic and acidic residues" evidence="1">
    <location>
        <begin position="90"/>
        <end position="99"/>
    </location>
</feature>
<protein>
    <submittedName>
        <fullName evidence="4">CPSF_A domain-containing protein</fullName>
    </submittedName>
</protein>
<evidence type="ECO:0000313" key="2">
    <source>
        <dbReference type="EMBL" id="VDN17562.1"/>
    </source>
</evidence>
<dbReference type="Proteomes" id="UP000271098">
    <property type="component" value="Unassembled WGS sequence"/>
</dbReference>
<evidence type="ECO:0000313" key="4">
    <source>
        <dbReference type="WBParaSite" id="GPUH_0001054001-mRNA-1"/>
    </source>
</evidence>
<feature type="region of interest" description="Disordered" evidence="1">
    <location>
        <begin position="84"/>
        <end position="110"/>
    </location>
</feature>
<dbReference type="EMBL" id="UYRT01078015">
    <property type="protein sequence ID" value="VDN17562.1"/>
    <property type="molecule type" value="Genomic_DNA"/>
</dbReference>
<name>A0A183DP86_9BILA</name>
<sequence length="110" mass="12482">MDPWTRRLSDFDFAQCTFVANEDEYRADIMGCSITKITLTVGADVELFNYICGDRETIRNMFGRLRICHLNLVTSSEGSAAAAAAATANARERSPDCKYRQKQQRRQHIT</sequence>
<feature type="compositionally biased region" description="Basic residues" evidence="1">
    <location>
        <begin position="100"/>
        <end position="110"/>
    </location>
</feature>
<reference evidence="2 3" key="2">
    <citation type="submission" date="2018-11" db="EMBL/GenBank/DDBJ databases">
        <authorList>
            <consortium name="Pathogen Informatics"/>
        </authorList>
    </citation>
    <scope>NUCLEOTIDE SEQUENCE [LARGE SCALE GENOMIC DNA]</scope>
</reference>
<dbReference type="WBParaSite" id="GPUH_0001054001-mRNA-1">
    <property type="protein sequence ID" value="GPUH_0001054001-mRNA-1"/>
    <property type="gene ID" value="GPUH_0001054001"/>
</dbReference>
<evidence type="ECO:0000256" key="1">
    <source>
        <dbReference type="SAM" id="MobiDB-lite"/>
    </source>
</evidence>
<accession>A0A183DP86</accession>
<reference evidence="4" key="1">
    <citation type="submission" date="2016-06" db="UniProtKB">
        <authorList>
            <consortium name="WormBaseParasite"/>
        </authorList>
    </citation>
    <scope>IDENTIFICATION</scope>
</reference>
<proteinExistence type="predicted"/>
<organism evidence="4">
    <name type="scientific">Gongylonema pulchrum</name>
    <dbReference type="NCBI Taxonomy" id="637853"/>
    <lineage>
        <taxon>Eukaryota</taxon>
        <taxon>Metazoa</taxon>
        <taxon>Ecdysozoa</taxon>
        <taxon>Nematoda</taxon>
        <taxon>Chromadorea</taxon>
        <taxon>Rhabditida</taxon>
        <taxon>Spirurina</taxon>
        <taxon>Spiruromorpha</taxon>
        <taxon>Spiruroidea</taxon>
        <taxon>Gongylonematidae</taxon>
        <taxon>Gongylonema</taxon>
    </lineage>
</organism>